<name>A0A7Z9E2P6_9CYAN</name>
<evidence type="ECO:0000313" key="3">
    <source>
        <dbReference type="Proteomes" id="UP000182190"/>
    </source>
</evidence>
<keyword evidence="1" id="KW-1133">Transmembrane helix</keyword>
<keyword evidence="1" id="KW-0812">Transmembrane</keyword>
<dbReference type="Proteomes" id="UP000182190">
    <property type="component" value="Unassembled WGS sequence"/>
</dbReference>
<accession>A0A7Z9E2P6</accession>
<feature type="transmembrane region" description="Helical" evidence="1">
    <location>
        <begin position="100"/>
        <end position="116"/>
    </location>
</feature>
<feature type="transmembrane region" description="Helical" evidence="1">
    <location>
        <begin position="26"/>
        <end position="52"/>
    </location>
</feature>
<keyword evidence="1" id="KW-0472">Membrane</keyword>
<comment type="caution">
    <text evidence="2">The sequence shown here is derived from an EMBL/GenBank/DDBJ whole genome shotgun (WGS) entry which is preliminary data.</text>
</comment>
<protein>
    <submittedName>
        <fullName evidence="2">Uncharacterized protein</fullName>
    </submittedName>
</protein>
<feature type="transmembrane region" description="Helical" evidence="1">
    <location>
        <begin position="145"/>
        <end position="165"/>
    </location>
</feature>
<dbReference type="EMBL" id="CZCS02000221">
    <property type="protein sequence ID" value="VXD24162.1"/>
    <property type="molecule type" value="Genomic_DNA"/>
</dbReference>
<dbReference type="RefSeq" id="WP_083621729.1">
    <property type="nucleotide sequence ID" value="NZ_LR735018.1"/>
</dbReference>
<feature type="transmembrane region" description="Helical" evidence="1">
    <location>
        <begin position="174"/>
        <end position="194"/>
    </location>
</feature>
<evidence type="ECO:0000313" key="2">
    <source>
        <dbReference type="EMBL" id="VXD24162.1"/>
    </source>
</evidence>
<dbReference type="AlphaFoldDB" id="A0A7Z9E2P6"/>
<sequence>MELNLANFVLNLRQQAKSAWPSMVKIYIVATFVIILAEIIGKMAGLTSYILVSDATEVAHLSPYTGLISNLCVLGWAASAGICFFTAFVARLNESFYQRWFQFFVISGIFSTWLGLDDLLQIHESIGEFMEGLVVSAHHPTLSNLLEGVVFIIYFGLFVVYTLYLRKHIQRTEYLFLVLAFGLFASSIVIDTLISDTAFSGKYLLEKIPKFLGIVSWLVYFSRTGISTIQHYLFTPNN</sequence>
<organism evidence="2 3">
    <name type="scientific">Planktothrix paucivesiculata PCC 9631</name>
    <dbReference type="NCBI Taxonomy" id="671071"/>
    <lineage>
        <taxon>Bacteria</taxon>
        <taxon>Bacillati</taxon>
        <taxon>Cyanobacteriota</taxon>
        <taxon>Cyanophyceae</taxon>
        <taxon>Oscillatoriophycideae</taxon>
        <taxon>Oscillatoriales</taxon>
        <taxon>Microcoleaceae</taxon>
        <taxon>Planktothrix</taxon>
    </lineage>
</organism>
<feature type="transmembrane region" description="Helical" evidence="1">
    <location>
        <begin position="64"/>
        <end position="88"/>
    </location>
</feature>
<keyword evidence="3" id="KW-1185">Reference proteome</keyword>
<proteinExistence type="predicted"/>
<evidence type="ECO:0000256" key="1">
    <source>
        <dbReference type="SAM" id="Phobius"/>
    </source>
</evidence>
<reference evidence="2" key="1">
    <citation type="submission" date="2019-10" db="EMBL/GenBank/DDBJ databases">
        <authorList>
            <consortium name="Genoscope - CEA"/>
            <person name="William W."/>
        </authorList>
    </citation>
    <scope>NUCLEOTIDE SEQUENCE [LARGE SCALE GENOMIC DNA]</scope>
    <source>
        <strain evidence="2">BBR_PRJEB10994</strain>
    </source>
</reference>
<dbReference type="OrthoDB" id="451713at2"/>
<gene>
    <name evidence="2" type="ORF">PL9631_780049</name>
</gene>